<evidence type="ECO:0000313" key="2">
    <source>
        <dbReference type="Proteomes" id="UP000008850"/>
    </source>
</evidence>
<sequence>MVTDMGVLQSKTNMVWTKNGVHPLPLAAHGPYIERAGNGYGDKLPS</sequence>
<evidence type="ECO:0000313" key="1">
    <source>
        <dbReference type="EMBL" id="AEQ51971.1"/>
    </source>
</evidence>
<dbReference type="KEGG" id="phl:KKY_1961"/>
<dbReference type="EMBL" id="CP003075">
    <property type="protein sequence ID" value="AEQ51971.1"/>
    <property type="molecule type" value="Genomic_DNA"/>
</dbReference>
<reference evidence="1 2" key="1">
    <citation type="journal article" date="2012" name="J. Bacteriol.">
        <title>Complete genome sequence of Pelagibacterium halotolerans B2T.</title>
        <authorList>
            <person name="Huo Y.Y."/>
            <person name="Cheng H."/>
            <person name="Han X.F."/>
            <person name="Jiang X.W."/>
            <person name="Sun C."/>
            <person name="Zhang X.Q."/>
            <person name="Zhu X.F."/>
            <person name="Liu Y.F."/>
            <person name="Li P.F."/>
            <person name="Ni P.X."/>
            <person name="Wu M."/>
        </authorList>
    </citation>
    <scope>NUCLEOTIDE SEQUENCE [LARGE SCALE GENOMIC DNA]</scope>
    <source>
        <strain evidence="2">DSM 22347 / JCM 15775 / CGMCC 1.7692 / B2</strain>
    </source>
</reference>
<dbReference type="AlphaFoldDB" id="G4RFD3"/>
<dbReference type="HOGENOM" id="CLU_3186983_0_0_5"/>
<organism evidence="1 2">
    <name type="scientific">Pelagibacterium halotolerans (strain DSM 22347 / JCM 15775 / CGMCC 1.7692 / B2)</name>
    <dbReference type="NCBI Taxonomy" id="1082931"/>
    <lineage>
        <taxon>Bacteria</taxon>
        <taxon>Pseudomonadati</taxon>
        <taxon>Pseudomonadota</taxon>
        <taxon>Alphaproteobacteria</taxon>
        <taxon>Hyphomicrobiales</taxon>
        <taxon>Devosiaceae</taxon>
        <taxon>Pelagibacterium</taxon>
    </lineage>
</organism>
<dbReference type="Proteomes" id="UP000008850">
    <property type="component" value="Chromosome"/>
</dbReference>
<protein>
    <submittedName>
        <fullName evidence="1">Uncharacterized protein</fullName>
    </submittedName>
</protein>
<accession>G4RFD3</accession>
<keyword evidence="2" id="KW-1185">Reference proteome</keyword>
<proteinExistence type="predicted"/>
<dbReference type="STRING" id="1082931.KKY_1961"/>
<name>G4RFD3_PELHB</name>
<gene>
    <name evidence="1" type="ordered locus">KKY_1961</name>
</gene>